<name>A0A1Q9JLL3_9FIRM</name>
<dbReference type="Pfam" id="PF14542">
    <property type="entry name" value="Acetyltransf_CG"/>
    <property type="match status" value="1"/>
</dbReference>
<dbReference type="PROSITE" id="PS51729">
    <property type="entry name" value="GNAT_YJDJ"/>
    <property type="match status" value="1"/>
</dbReference>
<dbReference type="CDD" id="cd04301">
    <property type="entry name" value="NAT_SF"/>
    <property type="match status" value="1"/>
</dbReference>
<dbReference type="PROSITE" id="PS51186">
    <property type="entry name" value="GNAT"/>
    <property type="match status" value="1"/>
</dbReference>
<evidence type="ECO:0000259" key="2">
    <source>
        <dbReference type="PROSITE" id="PS51729"/>
    </source>
</evidence>
<dbReference type="Proteomes" id="UP000187404">
    <property type="component" value="Unassembled WGS sequence"/>
</dbReference>
<gene>
    <name evidence="3" type="ORF">BHK98_11750</name>
</gene>
<dbReference type="InterPro" id="IPR031165">
    <property type="entry name" value="GNAT_YJDJ"/>
</dbReference>
<keyword evidence="4" id="KW-1185">Reference proteome</keyword>
<dbReference type="STRING" id="1261640.BHK98_11750"/>
<dbReference type="Gene3D" id="3.40.630.30">
    <property type="match status" value="1"/>
</dbReference>
<organism evidence="3 4">
    <name type="scientific">Hornefia porci</name>
    <dbReference type="NCBI Taxonomy" id="2652292"/>
    <lineage>
        <taxon>Bacteria</taxon>
        <taxon>Bacillati</taxon>
        <taxon>Bacillota</taxon>
        <taxon>Clostridia</taxon>
        <taxon>Peptostreptococcales</taxon>
        <taxon>Anaerovoracaceae</taxon>
        <taxon>Hornefia</taxon>
    </lineage>
</organism>
<dbReference type="EMBL" id="MJIE01000001">
    <property type="protein sequence ID" value="OLR57051.1"/>
    <property type="molecule type" value="Genomic_DNA"/>
</dbReference>
<evidence type="ECO:0000313" key="3">
    <source>
        <dbReference type="EMBL" id="OLR57051.1"/>
    </source>
</evidence>
<proteinExistence type="predicted"/>
<feature type="domain" description="N-acetyltransferase" evidence="2">
    <location>
        <begin position="4"/>
        <end position="84"/>
    </location>
</feature>
<comment type="caution">
    <text evidence="3">The sequence shown here is derived from an EMBL/GenBank/DDBJ whole genome shotgun (WGS) entry which is preliminary data.</text>
</comment>
<evidence type="ECO:0000259" key="1">
    <source>
        <dbReference type="PROSITE" id="PS51186"/>
    </source>
</evidence>
<dbReference type="GO" id="GO:0016747">
    <property type="term" value="F:acyltransferase activity, transferring groups other than amino-acyl groups"/>
    <property type="evidence" value="ECO:0007669"/>
    <property type="project" value="InterPro"/>
</dbReference>
<accession>A0A1Q9JLL3</accession>
<dbReference type="AlphaFoldDB" id="A0A1Q9JLL3"/>
<reference evidence="3 4" key="1">
    <citation type="journal article" date="2016" name="Appl. Environ. Microbiol.">
        <title>Function and Phylogeny of Bacterial Butyryl Coenzyme A:Acetate Transferases and Their Diversity in the Proximal Colon of Swine.</title>
        <authorList>
            <person name="Trachsel J."/>
            <person name="Bayles D.O."/>
            <person name="Looft T."/>
            <person name="Levine U.Y."/>
            <person name="Allen H.K."/>
        </authorList>
    </citation>
    <scope>NUCLEOTIDE SEQUENCE [LARGE SCALE GENOMIC DNA]</scope>
    <source>
        <strain evidence="3 4">68-3-10</strain>
    </source>
</reference>
<dbReference type="InterPro" id="IPR016181">
    <property type="entry name" value="Acyl_CoA_acyltransferase"/>
</dbReference>
<sequence length="84" mass="9502">MEIRLEEYRRRAAAYDGEKLTGVCEYQRHFGDWIITHTETDPAYGGQGIARRLVECVLNKAESEGGSVTTTCGYARKVMAERTK</sequence>
<dbReference type="SUPFAM" id="SSF55729">
    <property type="entry name" value="Acyl-CoA N-acyltransferases (Nat)"/>
    <property type="match status" value="1"/>
</dbReference>
<dbReference type="InterPro" id="IPR000182">
    <property type="entry name" value="GNAT_dom"/>
</dbReference>
<evidence type="ECO:0000313" key="4">
    <source>
        <dbReference type="Proteomes" id="UP000187404"/>
    </source>
</evidence>
<dbReference type="OrthoDB" id="9793389at2"/>
<protein>
    <submittedName>
        <fullName evidence="3">Uncharacterized protein</fullName>
    </submittedName>
</protein>
<feature type="domain" description="N-acetyltransferase" evidence="1">
    <location>
        <begin position="1"/>
        <end position="84"/>
    </location>
</feature>